<dbReference type="Gramene" id="rna9203">
    <property type="protein sequence ID" value="RHN73399.1"/>
    <property type="gene ID" value="gene9203"/>
</dbReference>
<reference evidence="3" key="3">
    <citation type="journal article" date="2018" name="Nat. Plants">
        <title>Whole-genome landscape of Medicago truncatula symbiotic genes.</title>
        <authorList>
            <person name="Pecrix Y."/>
            <person name="Staton S.E."/>
            <person name="Sallet E."/>
            <person name="Lelandais-Briere C."/>
            <person name="Moreau S."/>
            <person name="Carrere S."/>
            <person name="Blein T."/>
            <person name="Jardinaud M.F."/>
            <person name="Latrasse D."/>
            <person name="Zouine M."/>
            <person name="Zahm M."/>
            <person name="Kreplak J."/>
            <person name="Mayjonade B."/>
            <person name="Satge C."/>
            <person name="Perez M."/>
            <person name="Cauet S."/>
            <person name="Marande W."/>
            <person name="Chantry-Darmon C."/>
            <person name="Lopez-Roques C."/>
            <person name="Bouchez O."/>
            <person name="Berard A."/>
            <person name="Debelle F."/>
            <person name="Munos S."/>
            <person name="Bendahmane A."/>
            <person name="Berges H."/>
            <person name="Niebel A."/>
            <person name="Buitink J."/>
            <person name="Frugier F."/>
            <person name="Benhamed M."/>
            <person name="Crespi M."/>
            <person name="Gouzy J."/>
            <person name="Gamas P."/>
        </authorList>
    </citation>
    <scope>NUCLEOTIDE SEQUENCE [LARGE SCALE GENOMIC DNA]</scope>
    <source>
        <strain evidence="3">cv. Jemalong A17</strain>
    </source>
</reference>
<evidence type="ECO:0000313" key="2">
    <source>
        <dbReference type="EMBL" id="RHN73399.1"/>
    </source>
</evidence>
<reference evidence="2" key="4">
    <citation type="journal article" date="2018" name="Nat. Plants">
        <title>Whole-genome landscape of Medicago truncatula symbiotic genes.</title>
        <authorList>
            <person name="Pecrix Y."/>
            <person name="Gamas P."/>
            <person name="Carrere S."/>
        </authorList>
    </citation>
    <scope>NUCLEOTIDE SEQUENCE</scope>
    <source>
        <tissue evidence="2">Leaves</tissue>
    </source>
</reference>
<gene>
    <name evidence="1" type="ORF">MtrDRAFT_AC148970g18v2</name>
    <name evidence="2" type="ORF">MtrunA17_Chr2g0298011</name>
</gene>
<dbReference type="AlphaFoldDB" id="A2Q1N4"/>
<evidence type="ECO:0000313" key="3">
    <source>
        <dbReference type="Proteomes" id="UP000265566"/>
    </source>
</evidence>
<evidence type="ECO:0000313" key="1">
    <source>
        <dbReference type="EMBL" id="ABN05851.1"/>
    </source>
</evidence>
<dbReference type="EMBL" id="AC148970">
    <property type="protein sequence ID" value="ABN05851.1"/>
    <property type="molecule type" value="Genomic_DNA"/>
</dbReference>
<dbReference type="EMBL" id="PSQE01000002">
    <property type="protein sequence ID" value="RHN73399.1"/>
    <property type="molecule type" value="Genomic_DNA"/>
</dbReference>
<reference evidence="1" key="1">
    <citation type="submission" date="2004-08" db="EMBL/GenBank/DDBJ databases">
        <authorList>
            <person name="Town C.D."/>
        </authorList>
    </citation>
    <scope>NUCLEOTIDE SEQUENCE</scope>
</reference>
<sequence length="93" mass="10408">MDMSAITPPMCPFDGVMLKELRYSIKVLSIIHFRILYPSYVLSTSQNTRTDNEQSSLRGSEVFATGKLVEDQLNFYTVPNKSAAKIVNDCGDV</sequence>
<proteinExistence type="predicted"/>
<dbReference type="Proteomes" id="UP000265566">
    <property type="component" value="Chromosome 2"/>
</dbReference>
<reference evidence="1" key="2">
    <citation type="submission" date="2007-03" db="EMBL/GenBank/DDBJ databases">
        <authorList>
            <consortium name="The International Medicago Genome Annotation Group"/>
        </authorList>
    </citation>
    <scope>NUCLEOTIDE SEQUENCE</scope>
</reference>
<organism evidence="1">
    <name type="scientific">Medicago truncatula</name>
    <name type="common">Barrel medic</name>
    <name type="synonym">Medicago tribuloides</name>
    <dbReference type="NCBI Taxonomy" id="3880"/>
    <lineage>
        <taxon>Eukaryota</taxon>
        <taxon>Viridiplantae</taxon>
        <taxon>Streptophyta</taxon>
        <taxon>Embryophyta</taxon>
        <taxon>Tracheophyta</taxon>
        <taxon>Spermatophyta</taxon>
        <taxon>Magnoliopsida</taxon>
        <taxon>eudicotyledons</taxon>
        <taxon>Gunneridae</taxon>
        <taxon>Pentapetalae</taxon>
        <taxon>rosids</taxon>
        <taxon>fabids</taxon>
        <taxon>Fabales</taxon>
        <taxon>Fabaceae</taxon>
        <taxon>Papilionoideae</taxon>
        <taxon>50 kb inversion clade</taxon>
        <taxon>NPAAA clade</taxon>
        <taxon>Hologalegina</taxon>
        <taxon>IRL clade</taxon>
        <taxon>Trifolieae</taxon>
        <taxon>Medicago</taxon>
    </lineage>
</organism>
<name>A2Q1N4_MEDTR</name>
<protein>
    <submittedName>
        <fullName evidence="1">Uncharacterized protein</fullName>
    </submittedName>
</protein>
<accession>A2Q1N4</accession>